<accession>A0AAV4QMK3</accession>
<evidence type="ECO:0000313" key="2">
    <source>
        <dbReference type="Proteomes" id="UP001054945"/>
    </source>
</evidence>
<dbReference type="AlphaFoldDB" id="A0AAV4QMK3"/>
<keyword evidence="2" id="KW-1185">Reference proteome</keyword>
<gene>
    <name evidence="1" type="ORF">CEXT_746931</name>
</gene>
<name>A0AAV4QMK3_CAEEX</name>
<protein>
    <submittedName>
        <fullName evidence="1">Uncharacterized protein</fullName>
    </submittedName>
</protein>
<organism evidence="1 2">
    <name type="scientific">Caerostris extrusa</name>
    <name type="common">Bark spider</name>
    <name type="synonym">Caerostris bankana</name>
    <dbReference type="NCBI Taxonomy" id="172846"/>
    <lineage>
        <taxon>Eukaryota</taxon>
        <taxon>Metazoa</taxon>
        <taxon>Ecdysozoa</taxon>
        <taxon>Arthropoda</taxon>
        <taxon>Chelicerata</taxon>
        <taxon>Arachnida</taxon>
        <taxon>Araneae</taxon>
        <taxon>Araneomorphae</taxon>
        <taxon>Entelegynae</taxon>
        <taxon>Araneoidea</taxon>
        <taxon>Araneidae</taxon>
        <taxon>Caerostris</taxon>
    </lineage>
</organism>
<evidence type="ECO:0000313" key="1">
    <source>
        <dbReference type="EMBL" id="GIY09489.1"/>
    </source>
</evidence>
<sequence>MQWMCIITDFGKPNPCPQHRTVPHLRVHRRLSEIVHPVCRQRRAPFGKRLVSSSILQHADLNTRDDVLSNTRSAESDNNNLILFKIVHAREINTGKRKQGAAAGSSHKLVSIMQRMCKITDCGKPNLVPGTERFRVHRRLSEIVSERIEIELFSSNFFLFRDFLSTMSDN</sequence>
<proteinExistence type="predicted"/>
<reference evidence="1 2" key="1">
    <citation type="submission" date="2021-06" db="EMBL/GenBank/DDBJ databases">
        <title>Caerostris extrusa draft genome.</title>
        <authorList>
            <person name="Kono N."/>
            <person name="Arakawa K."/>
        </authorList>
    </citation>
    <scope>NUCLEOTIDE SEQUENCE [LARGE SCALE GENOMIC DNA]</scope>
</reference>
<comment type="caution">
    <text evidence="1">The sequence shown here is derived from an EMBL/GenBank/DDBJ whole genome shotgun (WGS) entry which is preliminary data.</text>
</comment>
<dbReference type="EMBL" id="BPLR01006387">
    <property type="protein sequence ID" value="GIY09489.1"/>
    <property type="molecule type" value="Genomic_DNA"/>
</dbReference>
<dbReference type="Proteomes" id="UP001054945">
    <property type="component" value="Unassembled WGS sequence"/>
</dbReference>